<name>A0A0B6ZEN8_9EUPU</name>
<feature type="region of interest" description="Disordered" evidence="1">
    <location>
        <begin position="48"/>
        <end position="67"/>
    </location>
</feature>
<dbReference type="EMBL" id="HACG01020108">
    <property type="protein sequence ID" value="CEK66973.1"/>
    <property type="molecule type" value="Transcribed_RNA"/>
</dbReference>
<sequence length="67" mass="7995">MILRHTLKKFLIIIIRDVYTGTHTADKMRNTSKYATPALHPPKINKILRQNKKENERLNKKKLLRNE</sequence>
<gene>
    <name evidence="3" type="primary">ORF60852</name>
    <name evidence="2" type="synonym">ORF60846</name>
</gene>
<organism evidence="3">
    <name type="scientific">Arion vulgaris</name>
    <dbReference type="NCBI Taxonomy" id="1028688"/>
    <lineage>
        <taxon>Eukaryota</taxon>
        <taxon>Metazoa</taxon>
        <taxon>Spiralia</taxon>
        <taxon>Lophotrochozoa</taxon>
        <taxon>Mollusca</taxon>
        <taxon>Gastropoda</taxon>
        <taxon>Heterobranchia</taxon>
        <taxon>Euthyneura</taxon>
        <taxon>Panpulmonata</taxon>
        <taxon>Eupulmonata</taxon>
        <taxon>Stylommatophora</taxon>
        <taxon>Helicina</taxon>
        <taxon>Arionoidea</taxon>
        <taxon>Arionidae</taxon>
        <taxon>Arion</taxon>
    </lineage>
</organism>
<evidence type="ECO:0000313" key="3">
    <source>
        <dbReference type="EMBL" id="CEK66973.1"/>
    </source>
</evidence>
<evidence type="ECO:0000256" key="1">
    <source>
        <dbReference type="SAM" id="MobiDB-lite"/>
    </source>
</evidence>
<dbReference type="AlphaFoldDB" id="A0A0B6ZEN8"/>
<evidence type="ECO:0000313" key="2">
    <source>
        <dbReference type="EMBL" id="CEK66971.1"/>
    </source>
</evidence>
<dbReference type="EMBL" id="HACG01020106">
    <property type="protein sequence ID" value="CEK66971.1"/>
    <property type="molecule type" value="Transcribed_RNA"/>
</dbReference>
<reference evidence="3" key="1">
    <citation type="submission" date="2014-12" db="EMBL/GenBank/DDBJ databases">
        <title>Insight into the proteome of Arion vulgaris.</title>
        <authorList>
            <person name="Aradska J."/>
            <person name="Bulat T."/>
            <person name="Smidak R."/>
            <person name="Sarate P."/>
            <person name="Gangsoo J."/>
            <person name="Sialana F."/>
            <person name="Bilban M."/>
            <person name="Lubec G."/>
        </authorList>
    </citation>
    <scope>NUCLEOTIDE SEQUENCE</scope>
    <source>
        <tissue evidence="3">Skin</tissue>
    </source>
</reference>
<accession>A0A0B6ZEN8</accession>
<feature type="compositionally biased region" description="Basic and acidic residues" evidence="1">
    <location>
        <begin position="51"/>
        <end position="67"/>
    </location>
</feature>
<protein>
    <submittedName>
        <fullName evidence="3">Uncharacterized protein</fullName>
    </submittedName>
</protein>
<proteinExistence type="predicted"/>